<accession>A0ABW0HMM4</accession>
<comment type="caution">
    <text evidence="2">The sequence shown here is derived from an EMBL/GenBank/DDBJ whole genome shotgun (WGS) entry which is preliminary data.</text>
</comment>
<proteinExistence type="predicted"/>
<protein>
    <submittedName>
        <fullName evidence="2">Rpn family recombination-promoting nuclease/putative transposase</fullName>
    </submittedName>
</protein>
<dbReference type="EMBL" id="JBHSMI010000002">
    <property type="protein sequence ID" value="MFC5401282.1"/>
    <property type="molecule type" value="Genomic_DNA"/>
</dbReference>
<organism evidence="2 3">
    <name type="scientific">Cohnella soli</name>
    <dbReference type="NCBI Taxonomy" id="425005"/>
    <lineage>
        <taxon>Bacteria</taxon>
        <taxon>Bacillati</taxon>
        <taxon>Bacillota</taxon>
        <taxon>Bacilli</taxon>
        <taxon>Bacillales</taxon>
        <taxon>Paenibacillaceae</taxon>
        <taxon>Cohnella</taxon>
    </lineage>
</organism>
<evidence type="ECO:0000259" key="1">
    <source>
        <dbReference type="Pfam" id="PF04754"/>
    </source>
</evidence>
<name>A0ABW0HMM4_9BACL</name>
<gene>
    <name evidence="2" type="ORF">ACFPOF_00895</name>
</gene>
<dbReference type="InterPro" id="IPR006842">
    <property type="entry name" value="Transposase_31"/>
</dbReference>
<evidence type="ECO:0000313" key="3">
    <source>
        <dbReference type="Proteomes" id="UP001596113"/>
    </source>
</evidence>
<dbReference type="Proteomes" id="UP001596113">
    <property type="component" value="Unassembled WGS sequence"/>
</dbReference>
<evidence type="ECO:0000313" key="2">
    <source>
        <dbReference type="EMBL" id="MFC5401282.1"/>
    </source>
</evidence>
<feature type="domain" description="Transposase (putative) YhgA-like" evidence="1">
    <location>
        <begin position="17"/>
        <end position="125"/>
    </location>
</feature>
<sequence>MGEKNKQGEEEAKKTPTPHDEAFKKLLQTFFAEFIALFFPELDKLLDHTHTRLLMQELLVDIVGQESRSLDLLIETRYKLLDAFILVHMEPQSYNQSDFNERMFIYFSRLFEKYRKTYKLMIPIAIFSADDVRKEPDTLKMGYN</sequence>
<dbReference type="RefSeq" id="WP_378128690.1">
    <property type="nucleotide sequence ID" value="NZ_JBHSMI010000002.1"/>
</dbReference>
<reference evidence="3" key="1">
    <citation type="journal article" date="2019" name="Int. J. Syst. Evol. Microbiol.">
        <title>The Global Catalogue of Microorganisms (GCM) 10K type strain sequencing project: providing services to taxonomists for standard genome sequencing and annotation.</title>
        <authorList>
            <consortium name="The Broad Institute Genomics Platform"/>
            <consortium name="The Broad Institute Genome Sequencing Center for Infectious Disease"/>
            <person name="Wu L."/>
            <person name="Ma J."/>
        </authorList>
    </citation>
    <scope>NUCLEOTIDE SEQUENCE [LARGE SCALE GENOMIC DNA]</scope>
    <source>
        <strain evidence="3">CGMCC 1.18575</strain>
    </source>
</reference>
<dbReference type="Pfam" id="PF04754">
    <property type="entry name" value="Transposase_31"/>
    <property type="match status" value="1"/>
</dbReference>
<keyword evidence="3" id="KW-1185">Reference proteome</keyword>